<dbReference type="InterPro" id="IPR000842">
    <property type="entry name" value="PRib_PP_synth_CS"/>
</dbReference>
<keyword evidence="4 10" id="KW-0545">Nucleotide biosynthesis</keyword>
<gene>
    <name evidence="10" type="primary">prs</name>
    <name evidence="12" type="ORF">DRP53_04280</name>
</gene>
<feature type="domain" description="Ribose-phosphate pyrophosphokinase N-terminal" evidence="11">
    <location>
        <begin position="7"/>
        <end position="122"/>
    </location>
</feature>
<evidence type="ECO:0000256" key="5">
    <source>
        <dbReference type="ARBA" id="ARBA00022741"/>
    </source>
</evidence>
<dbReference type="CDD" id="cd06223">
    <property type="entry name" value="PRTases_typeI"/>
    <property type="match status" value="1"/>
</dbReference>
<dbReference type="AlphaFoldDB" id="A0A660SKN3"/>
<proteinExistence type="inferred from homology"/>
<comment type="pathway">
    <text evidence="10">Metabolic intermediate biosynthesis; 5-phospho-alpha-D-ribose 1-diphosphate biosynthesis; 5-phospho-alpha-D-ribose 1-diphosphate from D-ribose 5-phosphate (route I): step 1/1.</text>
</comment>
<dbReference type="NCBIfam" id="NF002320">
    <property type="entry name" value="PRK01259.1"/>
    <property type="match status" value="1"/>
</dbReference>
<feature type="binding site" evidence="10">
    <location>
        <position position="132"/>
    </location>
    <ligand>
        <name>Mg(2+)</name>
        <dbReference type="ChEBI" id="CHEBI:18420"/>
    </ligand>
</feature>
<evidence type="ECO:0000256" key="10">
    <source>
        <dbReference type="HAMAP-Rule" id="MF_00583"/>
    </source>
</evidence>
<dbReference type="NCBIfam" id="TIGR01251">
    <property type="entry name" value="ribP_PPkin"/>
    <property type="match status" value="1"/>
</dbReference>
<dbReference type="EMBL" id="QNBE01000031">
    <property type="protein sequence ID" value="RKX70676.1"/>
    <property type="molecule type" value="Genomic_DNA"/>
</dbReference>
<dbReference type="GO" id="GO:0009156">
    <property type="term" value="P:ribonucleoside monophosphate biosynthetic process"/>
    <property type="evidence" value="ECO:0007669"/>
    <property type="project" value="InterPro"/>
</dbReference>
<keyword evidence="2 10" id="KW-0808">Transferase</keyword>
<feature type="binding site" evidence="10">
    <location>
        <position position="221"/>
    </location>
    <ligand>
        <name>D-ribose 5-phosphate</name>
        <dbReference type="ChEBI" id="CHEBI:78346"/>
    </ligand>
</feature>
<evidence type="ECO:0000256" key="6">
    <source>
        <dbReference type="ARBA" id="ARBA00022777"/>
    </source>
</evidence>
<dbReference type="SMART" id="SM01400">
    <property type="entry name" value="Pribosyltran_N"/>
    <property type="match status" value="1"/>
</dbReference>
<dbReference type="InterPro" id="IPR000836">
    <property type="entry name" value="PRTase_dom"/>
</dbReference>
<dbReference type="Gene3D" id="3.40.50.2020">
    <property type="match status" value="2"/>
</dbReference>
<dbReference type="GO" id="GO:0006015">
    <property type="term" value="P:5-phosphoribose 1-diphosphate biosynthetic process"/>
    <property type="evidence" value="ECO:0007669"/>
    <property type="project" value="UniProtKB-UniRule"/>
</dbReference>
<organism evidence="12 13">
    <name type="scientific">candidate division WOR-3 bacterium</name>
    <dbReference type="NCBI Taxonomy" id="2052148"/>
    <lineage>
        <taxon>Bacteria</taxon>
        <taxon>Bacteria division WOR-3</taxon>
    </lineage>
</organism>
<dbReference type="InterPro" id="IPR029057">
    <property type="entry name" value="PRTase-like"/>
</dbReference>
<evidence type="ECO:0000256" key="7">
    <source>
        <dbReference type="ARBA" id="ARBA00022840"/>
    </source>
</evidence>
<dbReference type="Proteomes" id="UP000268469">
    <property type="component" value="Unassembled WGS sequence"/>
</dbReference>
<dbReference type="EC" id="2.7.6.1" evidence="10"/>
<comment type="cofactor">
    <cofactor evidence="10">
        <name>Mg(2+)</name>
        <dbReference type="ChEBI" id="CHEBI:18420"/>
    </cofactor>
    <text evidence="10">Binds 2 Mg(2+) ions per subunit.</text>
</comment>
<feature type="binding site" evidence="10">
    <location>
        <begin position="225"/>
        <end position="229"/>
    </location>
    <ligand>
        <name>D-ribose 5-phosphate</name>
        <dbReference type="ChEBI" id="CHEBI:78346"/>
    </ligand>
</feature>
<evidence type="ECO:0000313" key="13">
    <source>
        <dbReference type="Proteomes" id="UP000268469"/>
    </source>
</evidence>
<feature type="active site" evidence="10">
    <location>
        <position position="195"/>
    </location>
</feature>
<dbReference type="GO" id="GO:0000287">
    <property type="term" value="F:magnesium ion binding"/>
    <property type="evidence" value="ECO:0007669"/>
    <property type="project" value="UniProtKB-UniRule"/>
</dbReference>
<evidence type="ECO:0000256" key="9">
    <source>
        <dbReference type="ARBA" id="ARBA00049535"/>
    </source>
</evidence>
<keyword evidence="3 10" id="KW-0479">Metal-binding</keyword>
<dbReference type="InterPro" id="IPR029099">
    <property type="entry name" value="Pribosyltran_N"/>
</dbReference>
<evidence type="ECO:0000256" key="8">
    <source>
        <dbReference type="ARBA" id="ARBA00022842"/>
    </source>
</evidence>
<keyword evidence="1 10" id="KW-0963">Cytoplasm</keyword>
<comment type="caution">
    <text evidence="12">The sequence shown here is derived from an EMBL/GenBank/DDBJ whole genome shotgun (WGS) entry which is preliminary data.</text>
</comment>
<keyword evidence="7 10" id="KW-0067">ATP-binding</keyword>
<evidence type="ECO:0000256" key="2">
    <source>
        <dbReference type="ARBA" id="ARBA00022679"/>
    </source>
</evidence>
<dbReference type="SUPFAM" id="SSF53271">
    <property type="entry name" value="PRTase-like"/>
    <property type="match status" value="1"/>
</dbReference>
<evidence type="ECO:0000256" key="1">
    <source>
        <dbReference type="ARBA" id="ARBA00022490"/>
    </source>
</evidence>
<feature type="binding site" evidence="10">
    <location>
        <begin position="98"/>
        <end position="99"/>
    </location>
    <ligand>
        <name>ATP</name>
        <dbReference type="ChEBI" id="CHEBI:30616"/>
    </ligand>
</feature>
<evidence type="ECO:0000256" key="4">
    <source>
        <dbReference type="ARBA" id="ARBA00022727"/>
    </source>
</evidence>
<feature type="binding site" evidence="10">
    <location>
        <begin position="40"/>
        <end position="42"/>
    </location>
    <ligand>
        <name>ATP</name>
        <dbReference type="ChEBI" id="CHEBI:30616"/>
    </ligand>
</feature>
<dbReference type="HAMAP" id="MF_00583_B">
    <property type="entry name" value="RibP_PPkinase_B"/>
    <property type="match status" value="1"/>
</dbReference>
<dbReference type="GO" id="GO:0005524">
    <property type="term" value="F:ATP binding"/>
    <property type="evidence" value="ECO:0007669"/>
    <property type="project" value="UniProtKB-KW"/>
</dbReference>
<dbReference type="PROSITE" id="PS00114">
    <property type="entry name" value="PRPP_SYNTHASE"/>
    <property type="match status" value="1"/>
</dbReference>
<dbReference type="Pfam" id="PF14572">
    <property type="entry name" value="Pribosyl_synth"/>
    <property type="match status" value="1"/>
</dbReference>
<feature type="binding site" evidence="10">
    <location>
        <position position="171"/>
    </location>
    <ligand>
        <name>Mg(2+)</name>
        <dbReference type="ChEBI" id="CHEBI:18420"/>
    </ligand>
</feature>
<dbReference type="UniPathway" id="UPA00087">
    <property type="reaction ID" value="UER00172"/>
</dbReference>
<reference evidence="12 13" key="1">
    <citation type="submission" date="2018-06" db="EMBL/GenBank/DDBJ databases">
        <title>Extensive metabolic versatility and redundancy in microbially diverse, dynamic hydrothermal sediments.</title>
        <authorList>
            <person name="Dombrowski N."/>
            <person name="Teske A."/>
            <person name="Baker B.J."/>
        </authorList>
    </citation>
    <scope>NUCLEOTIDE SEQUENCE [LARGE SCALE GENOMIC DNA]</scope>
    <source>
        <strain evidence="12">B36_G15</strain>
    </source>
</reference>
<protein>
    <recommendedName>
        <fullName evidence="10">Ribose-phosphate pyrophosphokinase</fullName>
        <shortName evidence="10">RPPK</shortName>
        <ecNumber evidence="10">2.7.6.1</ecNumber>
    </recommendedName>
    <alternativeName>
        <fullName evidence="10">5-phospho-D-ribosyl alpha-1-diphosphate synthase</fullName>
    </alternativeName>
    <alternativeName>
        <fullName evidence="10">Phosphoribosyl diphosphate synthase</fullName>
    </alternativeName>
    <alternativeName>
        <fullName evidence="10">Phosphoribosyl pyrophosphate synthase</fullName>
        <shortName evidence="10">P-Rib-PP synthase</shortName>
        <shortName evidence="10">PRPP synthase</shortName>
        <shortName evidence="10">PRPPase</shortName>
    </alternativeName>
</protein>
<dbReference type="PANTHER" id="PTHR10210:SF41">
    <property type="entry name" value="RIBOSE-PHOSPHATE PYROPHOSPHOKINASE 1, CHLOROPLASTIC"/>
    <property type="match status" value="1"/>
</dbReference>
<dbReference type="InterPro" id="IPR005946">
    <property type="entry name" value="Rib-P_diPkinase"/>
</dbReference>
<comment type="catalytic activity">
    <reaction evidence="9 10">
        <text>D-ribose 5-phosphate + ATP = 5-phospho-alpha-D-ribose 1-diphosphate + AMP + H(+)</text>
        <dbReference type="Rhea" id="RHEA:15609"/>
        <dbReference type="ChEBI" id="CHEBI:15378"/>
        <dbReference type="ChEBI" id="CHEBI:30616"/>
        <dbReference type="ChEBI" id="CHEBI:58017"/>
        <dbReference type="ChEBI" id="CHEBI:78346"/>
        <dbReference type="ChEBI" id="CHEBI:456215"/>
        <dbReference type="EC" id="2.7.6.1"/>
    </reaction>
</comment>
<evidence type="ECO:0000313" key="12">
    <source>
        <dbReference type="EMBL" id="RKX70676.1"/>
    </source>
</evidence>
<keyword evidence="8 10" id="KW-0460">Magnesium</keyword>
<comment type="similarity">
    <text evidence="10">Belongs to the ribose-phosphate pyrophosphokinase family. Class I subfamily.</text>
</comment>
<sequence>MRMYGDLKVFSGSSNIPLTEKITIDLGLSMGQAEIKRFADGEIRVKIKENVRGCDVFIVQSTHPPAENILELLLMIDAMKRASAGRITAVIPYFGYSRQDWKDEPRVPISAKLMADLFAKAGADRVMTVDLHSEQIQGFFDIPVDHLFAAPVIIDHYHRMDLSNFILLAPDVGAVKRTRGLAKRMGNLPIAIIDKRRPRPNVAEVMNIIGDIKDRDVIIYDDMIDTGGTMVNAAQAALDLGARSVYCCGVHPLFSGNARERFDSVEITEIVVTDTINLPEDRRPQKLKILSISDLLAEAIKRVHRSESISSLFREA</sequence>
<dbReference type="GO" id="GO:0002189">
    <property type="term" value="C:ribose phosphate diphosphokinase complex"/>
    <property type="evidence" value="ECO:0007669"/>
    <property type="project" value="TreeGrafter"/>
</dbReference>
<evidence type="ECO:0000259" key="11">
    <source>
        <dbReference type="Pfam" id="PF13793"/>
    </source>
</evidence>
<dbReference type="Pfam" id="PF13793">
    <property type="entry name" value="Pribosyltran_N"/>
    <property type="match status" value="1"/>
</dbReference>
<comment type="subunit">
    <text evidence="10">Homohexamer.</text>
</comment>
<comment type="subcellular location">
    <subcellularLocation>
        <location evidence="10">Cytoplasm</location>
    </subcellularLocation>
</comment>
<dbReference type="GO" id="GO:0006164">
    <property type="term" value="P:purine nucleotide biosynthetic process"/>
    <property type="evidence" value="ECO:0007669"/>
    <property type="project" value="TreeGrafter"/>
</dbReference>
<keyword evidence="5 10" id="KW-0547">Nucleotide-binding</keyword>
<dbReference type="GO" id="GO:0005737">
    <property type="term" value="C:cytoplasm"/>
    <property type="evidence" value="ECO:0007669"/>
    <property type="project" value="UniProtKB-SubCell"/>
</dbReference>
<dbReference type="GO" id="GO:0004749">
    <property type="term" value="F:ribose phosphate diphosphokinase activity"/>
    <property type="evidence" value="ECO:0007669"/>
    <property type="project" value="UniProtKB-UniRule"/>
</dbReference>
<dbReference type="InterPro" id="IPR037515">
    <property type="entry name" value="Rib-P_diPkinase_bac"/>
</dbReference>
<comment type="function">
    <text evidence="10">Involved in the biosynthesis of the central metabolite phospho-alpha-D-ribosyl-1-pyrophosphate (PRPP) via the transfer of pyrophosphoryl group from ATP to 1-hydroxyl of ribose-5-phosphate (Rib-5-P).</text>
</comment>
<feature type="binding site" evidence="10">
    <location>
        <position position="197"/>
    </location>
    <ligand>
        <name>D-ribose 5-phosphate</name>
        <dbReference type="ChEBI" id="CHEBI:78346"/>
    </ligand>
</feature>
<evidence type="ECO:0000256" key="3">
    <source>
        <dbReference type="ARBA" id="ARBA00022723"/>
    </source>
</evidence>
<dbReference type="FunFam" id="3.40.50.2020:FF:000007">
    <property type="entry name" value="Ribose-phosphate pyrophosphokinase"/>
    <property type="match status" value="1"/>
</dbReference>
<dbReference type="FunFam" id="3.40.50.2020:FF:000002">
    <property type="entry name" value="Ribose-phosphate pyrophosphokinase"/>
    <property type="match status" value="1"/>
</dbReference>
<dbReference type="GO" id="GO:0016301">
    <property type="term" value="F:kinase activity"/>
    <property type="evidence" value="ECO:0007669"/>
    <property type="project" value="UniProtKB-KW"/>
</dbReference>
<keyword evidence="6 10" id="KW-0418">Kinase</keyword>
<accession>A0A660SKN3</accession>
<name>A0A660SKN3_UNCW3</name>
<dbReference type="PANTHER" id="PTHR10210">
    <property type="entry name" value="RIBOSE-PHOSPHATE DIPHOSPHOKINASE FAMILY MEMBER"/>
    <property type="match status" value="1"/>
</dbReference>